<evidence type="ECO:0000313" key="12">
    <source>
        <dbReference type="Proteomes" id="UP001500298"/>
    </source>
</evidence>
<name>A0ABP9DIX5_9BACT</name>
<evidence type="ECO:0000256" key="3">
    <source>
        <dbReference type="ARBA" id="ARBA00022553"/>
    </source>
</evidence>
<keyword evidence="9" id="KW-1133">Transmembrane helix</keyword>
<keyword evidence="9" id="KW-0812">Transmembrane</keyword>
<dbReference type="EC" id="2.7.13.3" evidence="2"/>
<feature type="domain" description="Histidine kinase" evidence="10">
    <location>
        <begin position="190"/>
        <end position="395"/>
    </location>
</feature>
<keyword evidence="5" id="KW-0547">Nucleotide-binding</keyword>
<proteinExistence type="predicted"/>
<keyword evidence="8" id="KW-0902">Two-component regulatory system</keyword>
<dbReference type="Gene3D" id="3.30.565.10">
    <property type="entry name" value="Histidine kinase-like ATPase, C-terminal domain"/>
    <property type="match status" value="1"/>
</dbReference>
<dbReference type="SUPFAM" id="SSF55874">
    <property type="entry name" value="ATPase domain of HSP90 chaperone/DNA topoisomerase II/histidine kinase"/>
    <property type="match status" value="1"/>
</dbReference>
<comment type="catalytic activity">
    <reaction evidence="1">
        <text>ATP + protein L-histidine = ADP + protein N-phospho-L-histidine.</text>
        <dbReference type="EC" id="2.7.13.3"/>
    </reaction>
</comment>
<sequence>MKTYSIYKNSAFLKWLIAALGLLVGGLSVYYTNMLVRRLADREKRQVDFFAKAQRQLALTEETSQEVSFLLMEVIQNNDLIPVILLNDRRTPISHRNVEIPKKLSEDERNSYLLKKVEEMGEDYEPIVVEIAPDVYNFIYYTNSELVRELRFAPVIQLAILAILGSIAYVVFSSSKRAEQNQVWAGLAKETAHQLGTPISSLMAWVEYFKTDENFSEEIIVELEKDISRLEMITARFSSIGSVPQLQEVNLPQTIEHVVQYLSKRVSSKVAFHIDIADRDIRANISPPLFEWVIENLCKNAVDAMNSQGNITLELKRSSGHEMIILDVSDDGKGIPPGKLKAVFKPGFTTKKRGWGLGLTLVKRIVEKYHGGKIFVKKSIPGLGTTFRIIIPVIDSEKV</sequence>
<dbReference type="RefSeq" id="WP_345373687.1">
    <property type="nucleotide sequence ID" value="NZ_BAABJX010000052.1"/>
</dbReference>
<evidence type="ECO:0000259" key="10">
    <source>
        <dbReference type="PROSITE" id="PS50109"/>
    </source>
</evidence>
<dbReference type="InterPro" id="IPR004358">
    <property type="entry name" value="Sig_transdc_His_kin-like_C"/>
</dbReference>
<gene>
    <name evidence="11" type="ORF">GCM10023331_32460</name>
</gene>
<protein>
    <recommendedName>
        <fullName evidence="2">histidine kinase</fullName>
        <ecNumber evidence="2">2.7.13.3</ecNumber>
    </recommendedName>
</protein>
<evidence type="ECO:0000256" key="6">
    <source>
        <dbReference type="ARBA" id="ARBA00022777"/>
    </source>
</evidence>
<dbReference type="PRINTS" id="PR00344">
    <property type="entry name" value="BCTRLSENSOR"/>
</dbReference>
<keyword evidence="7" id="KW-0067">ATP-binding</keyword>
<dbReference type="InterPro" id="IPR005467">
    <property type="entry name" value="His_kinase_dom"/>
</dbReference>
<organism evidence="11 12">
    <name type="scientific">Algivirga pacifica</name>
    <dbReference type="NCBI Taxonomy" id="1162670"/>
    <lineage>
        <taxon>Bacteria</taxon>
        <taxon>Pseudomonadati</taxon>
        <taxon>Bacteroidota</taxon>
        <taxon>Cytophagia</taxon>
        <taxon>Cytophagales</taxon>
        <taxon>Flammeovirgaceae</taxon>
        <taxon>Algivirga</taxon>
    </lineage>
</organism>
<evidence type="ECO:0000256" key="9">
    <source>
        <dbReference type="SAM" id="Phobius"/>
    </source>
</evidence>
<evidence type="ECO:0000256" key="7">
    <source>
        <dbReference type="ARBA" id="ARBA00022840"/>
    </source>
</evidence>
<feature type="transmembrane region" description="Helical" evidence="9">
    <location>
        <begin position="152"/>
        <end position="172"/>
    </location>
</feature>
<evidence type="ECO:0000256" key="4">
    <source>
        <dbReference type="ARBA" id="ARBA00022679"/>
    </source>
</evidence>
<evidence type="ECO:0000313" key="11">
    <source>
        <dbReference type="EMBL" id="GAA4845149.1"/>
    </source>
</evidence>
<evidence type="ECO:0000256" key="1">
    <source>
        <dbReference type="ARBA" id="ARBA00000085"/>
    </source>
</evidence>
<evidence type="ECO:0000256" key="8">
    <source>
        <dbReference type="ARBA" id="ARBA00023012"/>
    </source>
</evidence>
<dbReference type="Proteomes" id="UP001500298">
    <property type="component" value="Unassembled WGS sequence"/>
</dbReference>
<keyword evidence="3" id="KW-0597">Phosphoprotein</keyword>
<keyword evidence="12" id="KW-1185">Reference proteome</keyword>
<dbReference type="GO" id="GO:0016301">
    <property type="term" value="F:kinase activity"/>
    <property type="evidence" value="ECO:0007669"/>
    <property type="project" value="UniProtKB-KW"/>
</dbReference>
<keyword evidence="4" id="KW-0808">Transferase</keyword>
<evidence type="ECO:0000256" key="5">
    <source>
        <dbReference type="ARBA" id="ARBA00022741"/>
    </source>
</evidence>
<dbReference type="PANTHER" id="PTHR43065">
    <property type="entry name" value="SENSOR HISTIDINE KINASE"/>
    <property type="match status" value="1"/>
</dbReference>
<dbReference type="SMART" id="SM00387">
    <property type="entry name" value="HATPase_c"/>
    <property type="match status" value="1"/>
</dbReference>
<dbReference type="InterPro" id="IPR003594">
    <property type="entry name" value="HATPase_dom"/>
</dbReference>
<reference evidence="12" key="1">
    <citation type="journal article" date="2019" name="Int. J. Syst. Evol. Microbiol.">
        <title>The Global Catalogue of Microorganisms (GCM) 10K type strain sequencing project: providing services to taxonomists for standard genome sequencing and annotation.</title>
        <authorList>
            <consortium name="The Broad Institute Genomics Platform"/>
            <consortium name="The Broad Institute Genome Sequencing Center for Infectious Disease"/>
            <person name="Wu L."/>
            <person name="Ma J."/>
        </authorList>
    </citation>
    <scope>NUCLEOTIDE SEQUENCE [LARGE SCALE GENOMIC DNA]</scope>
    <source>
        <strain evidence="12">JCM 18326</strain>
    </source>
</reference>
<dbReference type="Pfam" id="PF02518">
    <property type="entry name" value="HATPase_c"/>
    <property type="match status" value="1"/>
</dbReference>
<dbReference type="PANTHER" id="PTHR43065:SF10">
    <property type="entry name" value="PEROXIDE STRESS-ACTIVATED HISTIDINE KINASE MAK3"/>
    <property type="match status" value="1"/>
</dbReference>
<dbReference type="InterPro" id="IPR036890">
    <property type="entry name" value="HATPase_C_sf"/>
</dbReference>
<keyword evidence="9" id="KW-0472">Membrane</keyword>
<accession>A0ABP9DIX5</accession>
<feature type="transmembrane region" description="Helical" evidence="9">
    <location>
        <begin position="12"/>
        <end position="36"/>
    </location>
</feature>
<dbReference type="EMBL" id="BAABJX010000052">
    <property type="protein sequence ID" value="GAA4845149.1"/>
    <property type="molecule type" value="Genomic_DNA"/>
</dbReference>
<evidence type="ECO:0000256" key="2">
    <source>
        <dbReference type="ARBA" id="ARBA00012438"/>
    </source>
</evidence>
<dbReference type="PROSITE" id="PS50109">
    <property type="entry name" value="HIS_KIN"/>
    <property type="match status" value="1"/>
</dbReference>
<comment type="caution">
    <text evidence="11">The sequence shown here is derived from an EMBL/GenBank/DDBJ whole genome shotgun (WGS) entry which is preliminary data.</text>
</comment>
<keyword evidence="6 11" id="KW-0418">Kinase</keyword>